<dbReference type="Pfam" id="PF08066">
    <property type="entry name" value="PMC2NT"/>
    <property type="match status" value="1"/>
</dbReference>
<evidence type="ECO:0000259" key="10">
    <source>
        <dbReference type="PROSITE" id="PS50967"/>
    </source>
</evidence>
<keyword evidence="2" id="KW-0698">rRNA processing</keyword>
<dbReference type="PROSITE" id="PS50967">
    <property type="entry name" value="HRDC"/>
    <property type="match status" value="1"/>
</dbReference>
<comment type="similarity">
    <text evidence="8">Belongs to the exosome component 10/RRP6 family.</text>
</comment>
<dbReference type="InterPro" id="IPR002562">
    <property type="entry name" value="3'-5'_exonuclease_dom"/>
</dbReference>
<dbReference type="GO" id="GO:0005730">
    <property type="term" value="C:nucleolus"/>
    <property type="evidence" value="ECO:0007669"/>
    <property type="project" value="TreeGrafter"/>
</dbReference>
<dbReference type="Pfam" id="PF01612">
    <property type="entry name" value="DNA_pol_A_exo1"/>
    <property type="match status" value="1"/>
</dbReference>
<feature type="domain" description="HRDC" evidence="10">
    <location>
        <begin position="554"/>
        <end position="635"/>
    </location>
</feature>
<dbReference type="GO" id="GO:0071051">
    <property type="term" value="P:poly(A)-dependent snoRNA 3'-end processing"/>
    <property type="evidence" value="ECO:0007669"/>
    <property type="project" value="TreeGrafter"/>
</dbReference>
<dbReference type="GO" id="GO:0000176">
    <property type="term" value="C:nuclear exosome (RNase complex)"/>
    <property type="evidence" value="ECO:0007669"/>
    <property type="project" value="InterPro"/>
</dbReference>
<dbReference type="AlphaFoldDB" id="A0A058ZAB2"/>
<evidence type="ECO:0000256" key="8">
    <source>
        <dbReference type="ARBA" id="ARBA00043957"/>
    </source>
</evidence>
<dbReference type="GO" id="GO:0071035">
    <property type="term" value="P:nuclear polyadenylation-dependent rRNA catabolic process"/>
    <property type="evidence" value="ECO:0007669"/>
    <property type="project" value="TreeGrafter"/>
</dbReference>
<dbReference type="RefSeq" id="XP_009494027.1">
    <property type="nucleotide sequence ID" value="XM_009495752.1"/>
</dbReference>
<dbReference type="GO" id="GO:0003727">
    <property type="term" value="F:single-stranded RNA binding"/>
    <property type="evidence" value="ECO:0007669"/>
    <property type="project" value="TreeGrafter"/>
</dbReference>
<dbReference type="InterPro" id="IPR045092">
    <property type="entry name" value="Rrp6-like"/>
</dbReference>
<feature type="compositionally biased region" description="Polar residues" evidence="9">
    <location>
        <begin position="922"/>
        <end position="940"/>
    </location>
</feature>
<dbReference type="GO" id="GO:0071038">
    <property type="term" value="P:TRAMP-dependent tRNA surveillance pathway"/>
    <property type="evidence" value="ECO:0007669"/>
    <property type="project" value="TreeGrafter"/>
</dbReference>
<dbReference type="GO" id="GO:0000166">
    <property type="term" value="F:nucleotide binding"/>
    <property type="evidence" value="ECO:0007669"/>
    <property type="project" value="InterPro"/>
</dbReference>
<evidence type="ECO:0000313" key="11">
    <source>
        <dbReference type="EMBL" id="KCV70903.1"/>
    </source>
</evidence>
<dbReference type="SUPFAM" id="SSF53098">
    <property type="entry name" value="Ribonuclease H-like"/>
    <property type="match status" value="1"/>
</dbReference>
<sequence length="940" mass="100083">MQQSSDTPAASASGVAGALDTKSIYRSLRQVERLTARLGSGGDEDPAPAGKRPKSVTSVLASHDFGFLSATNPAFRQAAQAANDQATGLLSSLVSLQADLLSRLADAGAVGTSARDLVDRCQAGTFTDMDDVRDGFAVVGDVTDSLLEWGHTVMEALNVEGGLAPDTPLTGAAGAIARGKQAAAGGDAVVSSFRVGNSLDYRLIHGQNISPPQQTFPDKVDNSQATFVPSLLAKPHSLAPFDRAEYLASGVSKNSQLFDCRDMIKEHYEKLGIDSSLFSFLLPQETIEYPHPYAAEIEALRATLPTLPMAPVTEQMYLPMESTPRTWVDTPELLEDMRQKLLQVREIAVDLEHHSYRSFRGFVCLMQISTRTEDFLVDTLALRGHLQAALGDIFADPSVVKVLHGADSDIVWLERDFGLYIVNLFDTGQAARVLQLPHFSLAHLLSSVVGVSADKRYQLADWRIRPLPREMAHYAQMDTHYLLFIWDRLRNQLLARSGSGTGQLLLTAMARSLDVSLKRHATEAFDPVLAFMQVAARTQRRTAPGGAHSADGLSTKQRAVARALCIWREGIARQEDESVPYILPNSHLLRLVATLPANDRQGVISCSHSCSPAVRANADVLAALIHTAMESAPETANFHLPFSSELPSAPSDESSSSLMSQFTATADLRPYEAKRKVSLFGPTRESTLLGPNHRPMATPVLPPTADAQAALARAHHSMENSLLAPGALSRLLPAGATLIVAEDINGGTERARAAMEKAHDEVAALEAARATAKPAAAGDLDAEAGPAAGDFAAITAAPGNRPTVLAVGLAAGGGPVDRAHTNERMKTLSGRMINPLNITAAGAQLHGGVTSSAAGASAADQARADFEMALESSATVQGATAKLGAVLTDAEKRDERRALHRKLDAVTKPAKGSDNGPKGARSQKTVLQPSSGNRTMSFQQ</sequence>
<dbReference type="InterPro" id="IPR002121">
    <property type="entry name" value="HRDC_dom"/>
</dbReference>
<reference evidence="11" key="1">
    <citation type="submission" date="2013-04" db="EMBL/GenBank/DDBJ databases">
        <title>The Genome Sequence of Fonticula alba ATCC 38817.</title>
        <authorList>
            <consortium name="The Broad Institute Genomics Platform"/>
            <person name="Russ C."/>
            <person name="Cuomo C."/>
            <person name="Burger G."/>
            <person name="Gray M.W."/>
            <person name="Holland P.W.H."/>
            <person name="King N."/>
            <person name="Lang F.B.F."/>
            <person name="Roger A.J."/>
            <person name="Ruiz-Trillo I."/>
            <person name="Brown M."/>
            <person name="Walker B."/>
            <person name="Young S."/>
            <person name="Zeng Q."/>
            <person name="Gargeya S."/>
            <person name="Fitzgerald M."/>
            <person name="Haas B."/>
            <person name="Abouelleil A."/>
            <person name="Allen A.W."/>
            <person name="Alvarado L."/>
            <person name="Arachchi H.M."/>
            <person name="Berlin A.M."/>
            <person name="Chapman S.B."/>
            <person name="Gainer-Dewar J."/>
            <person name="Goldberg J."/>
            <person name="Griggs A."/>
            <person name="Gujja S."/>
            <person name="Hansen M."/>
            <person name="Howarth C."/>
            <person name="Imamovic A."/>
            <person name="Ireland A."/>
            <person name="Larimer J."/>
            <person name="McCowan C."/>
            <person name="Murphy C."/>
            <person name="Pearson M."/>
            <person name="Poon T.W."/>
            <person name="Priest M."/>
            <person name="Roberts A."/>
            <person name="Saif S."/>
            <person name="Shea T."/>
            <person name="Sisk P."/>
            <person name="Sykes S."/>
            <person name="Wortman J."/>
            <person name="Nusbaum C."/>
            <person name="Birren B."/>
        </authorList>
    </citation>
    <scope>NUCLEOTIDE SEQUENCE [LARGE SCALE GENOMIC DNA]</scope>
    <source>
        <strain evidence="11">ATCC 38817</strain>
    </source>
</reference>
<evidence type="ECO:0000256" key="7">
    <source>
        <dbReference type="ARBA" id="ARBA00023242"/>
    </source>
</evidence>
<evidence type="ECO:0000256" key="1">
    <source>
        <dbReference type="ARBA" id="ARBA00004123"/>
    </source>
</evidence>
<keyword evidence="5" id="KW-0271">Exosome</keyword>
<evidence type="ECO:0000256" key="6">
    <source>
        <dbReference type="ARBA" id="ARBA00022839"/>
    </source>
</evidence>
<keyword evidence="3" id="KW-0540">Nuclease</keyword>
<evidence type="ECO:0000256" key="9">
    <source>
        <dbReference type="SAM" id="MobiDB-lite"/>
    </source>
</evidence>
<dbReference type="OrthoDB" id="2250022at2759"/>
<evidence type="ECO:0000256" key="4">
    <source>
        <dbReference type="ARBA" id="ARBA00022801"/>
    </source>
</evidence>
<dbReference type="Gene3D" id="1.10.150.80">
    <property type="entry name" value="HRDC domain"/>
    <property type="match status" value="1"/>
</dbReference>
<comment type="subcellular location">
    <subcellularLocation>
        <location evidence="1">Nucleus</location>
    </subcellularLocation>
</comment>
<dbReference type="InterPro" id="IPR012588">
    <property type="entry name" value="Exosome-assoc_fac_Rrp6_N"/>
</dbReference>
<dbReference type="CDD" id="cd06147">
    <property type="entry name" value="Rrp6p_like_exo"/>
    <property type="match status" value="1"/>
</dbReference>
<feature type="region of interest" description="Disordered" evidence="9">
    <location>
        <begin position="891"/>
        <end position="940"/>
    </location>
</feature>
<feature type="compositionally biased region" description="Basic and acidic residues" evidence="9">
    <location>
        <begin position="891"/>
        <end position="905"/>
    </location>
</feature>
<dbReference type="SUPFAM" id="SSF47819">
    <property type="entry name" value="HRDC-like"/>
    <property type="match status" value="1"/>
</dbReference>
<evidence type="ECO:0000256" key="2">
    <source>
        <dbReference type="ARBA" id="ARBA00022552"/>
    </source>
</evidence>
<dbReference type="GO" id="GO:0071039">
    <property type="term" value="P:nuclear polyadenylation-dependent CUT catabolic process"/>
    <property type="evidence" value="ECO:0007669"/>
    <property type="project" value="TreeGrafter"/>
</dbReference>
<name>A0A058ZAB2_FONAL</name>
<keyword evidence="6" id="KW-0269">Exonuclease</keyword>
<evidence type="ECO:0000256" key="5">
    <source>
        <dbReference type="ARBA" id="ARBA00022835"/>
    </source>
</evidence>
<dbReference type="InterPro" id="IPR012337">
    <property type="entry name" value="RNaseH-like_sf"/>
</dbReference>
<evidence type="ECO:0000313" key="12">
    <source>
        <dbReference type="Proteomes" id="UP000030693"/>
    </source>
</evidence>
<evidence type="ECO:0000256" key="3">
    <source>
        <dbReference type="ARBA" id="ARBA00022722"/>
    </source>
</evidence>
<dbReference type="GO" id="GO:0071044">
    <property type="term" value="P:histone mRNA catabolic process"/>
    <property type="evidence" value="ECO:0007669"/>
    <property type="project" value="TreeGrafter"/>
</dbReference>
<protein>
    <recommendedName>
        <fullName evidence="10">HRDC domain-containing protein</fullName>
    </recommendedName>
</protein>
<dbReference type="PANTHER" id="PTHR12124:SF47">
    <property type="entry name" value="EXOSOME COMPONENT 10"/>
    <property type="match status" value="1"/>
</dbReference>
<dbReference type="GO" id="GO:0071040">
    <property type="term" value="P:nuclear polyadenylation-dependent antisense transcript catabolic process"/>
    <property type="evidence" value="ECO:0007669"/>
    <property type="project" value="TreeGrafter"/>
</dbReference>
<dbReference type="InterPro" id="IPR010997">
    <property type="entry name" value="HRDC-like_sf"/>
</dbReference>
<dbReference type="eggNOG" id="KOG2206">
    <property type="taxonomic scope" value="Eukaryota"/>
</dbReference>
<dbReference type="STRING" id="691883.A0A058ZAB2"/>
<keyword evidence="12" id="KW-1185">Reference proteome</keyword>
<keyword evidence="7" id="KW-0539">Nucleus</keyword>
<dbReference type="Pfam" id="PF00570">
    <property type="entry name" value="HRDC"/>
    <property type="match status" value="1"/>
</dbReference>
<organism evidence="11">
    <name type="scientific">Fonticula alba</name>
    <name type="common">Slime mold</name>
    <dbReference type="NCBI Taxonomy" id="691883"/>
    <lineage>
        <taxon>Eukaryota</taxon>
        <taxon>Rotosphaerida</taxon>
        <taxon>Fonticulaceae</taxon>
        <taxon>Fonticula</taxon>
    </lineage>
</organism>
<dbReference type="InterPro" id="IPR036397">
    <property type="entry name" value="RNaseH_sf"/>
</dbReference>
<dbReference type="SMART" id="SM00341">
    <property type="entry name" value="HRDC"/>
    <property type="match status" value="1"/>
</dbReference>
<accession>A0A058ZAB2</accession>
<dbReference type="PANTHER" id="PTHR12124">
    <property type="entry name" value="POLYMYOSITIS/SCLERODERMA AUTOANTIGEN-RELATED"/>
    <property type="match status" value="1"/>
</dbReference>
<dbReference type="GO" id="GO:0000175">
    <property type="term" value="F:3'-5'-RNA exonuclease activity"/>
    <property type="evidence" value="ECO:0007669"/>
    <property type="project" value="InterPro"/>
</dbReference>
<dbReference type="InterPro" id="IPR049559">
    <property type="entry name" value="Rrp6p-like_exo"/>
</dbReference>
<dbReference type="SMART" id="SM00474">
    <property type="entry name" value="35EXOc"/>
    <property type="match status" value="1"/>
</dbReference>
<gene>
    <name evidence="11" type="ORF">H696_01850</name>
</gene>
<dbReference type="GeneID" id="20526575"/>
<dbReference type="GO" id="GO:0000467">
    <property type="term" value="P:exonucleolytic trimming to generate mature 3'-end of 5.8S rRNA from tricistronic rRNA transcript (SSU-rRNA, 5.8S rRNA, LSU-rRNA)"/>
    <property type="evidence" value="ECO:0007669"/>
    <property type="project" value="InterPro"/>
</dbReference>
<dbReference type="Proteomes" id="UP000030693">
    <property type="component" value="Unassembled WGS sequence"/>
</dbReference>
<dbReference type="InterPro" id="IPR044876">
    <property type="entry name" value="HRDC_dom_sf"/>
</dbReference>
<dbReference type="GO" id="GO:0071037">
    <property type="term" value="P:nuclear polyadenylation-dependent snRNA catabolic process"/>
    <property type="evidence" value="ECO:0007669"/>
    <property type="project" value="TreeGrafter"/>
</dbReference>
<dbReference type="Gene3D" id="3.30.420.10">
    <property type="entry name" value="Ribonuclease H-like superfamily/Ribonuclease H"/>
    <property type="match status" value="1"/>
</dbReference>
<keyword evidence="4" id="KW-0378">Hydrolase</keyword>
<dbReference type="GO" id="GO:0071036">
    <property type="term" value="P:nuclear polyadenylation-dependent snoRNA catabolic process"/>
    <property type="evidence" value="ECO:0007669"/>
    <property type="project" value="TreeGrafter"/>
</dbReference>
<dbReference type="EMBL" id="KB932203">
    <property type="protein sequence ID" value="KCV70903.1"/>
    <property type="molecule type" value="Genomic_DNA"/>
</dbReference>
<proteinExistence type="inferred from homology"/>